<evidence type="ECO:0000313" key="12">
    <source>
        <dbReference type="Proteomes" id="UP001244427"/>
    </source>
</evidence>
<dbReference type="GO" id="GO:0030245">
    <property type="term" value="P:cellulose catabolic process"/>
    <property type="evidence" value="ECO:0007669"/>
    <property type="project" value="UniProtKB-KW"/>
</dbReference>
<feature type="domain" description="CBM2" evidence="10">
    <location>
        <begin position="437"/>
        <end position="534"/>
    </location>
</feature>
<dbReference type="RefSeq" id="WP_307294046.1">
    <property type="nucleotide sequence ID" value="NZ_JAUSXV010000001.1"/>
</dbReference>
<dbReference type="PANTHER" id="PTHR34876">
    <property type="match status" value="1"/>
</dbReference>
<dbReference type="PANTHER" id="PTHR34876:SF4">
    <property type="entry name" value="1,4-BETA-D-GLUCAN CELLOBIOHYDROLASE C-RELATED"/>
    <property type="match status" value="1"/>
</dbReference>
<dbReference type="EMBL" id="JAUSXV010000001">
    <property type="protein sequence ID" value="MDQ0646716.1"/>
    <property type="molecule type" value="Genomic_DNA"/>
</dbReference>
<reference evidence="11 12" key="1">
    <citation type="submission" date="2023-07" db="EMBL/GenBank/DDBJ databases">
        <title>Comparative genomics of wheat-associated soil bacteria to identify genetic determinants of phenazine resistance.</title>
        <authorList>
            <person name="Mouncey N."/>
        </authorList>
    </citation>
    <scope>NUCLEOTIDE SEQUENCE [LARGE SCALE GENOMIC DNA]</scope>
    <source>
        <strain evidence="11 12">W4I9-1</strain>
    </source>
</reference>
<dbReference type="InterPro" id="IPR001524">
    <property type="entry name" value="Glyco_hydro_6_CS"/>
</dbReference>
<dbReference type="InterPro" id="IPR012291">
    <property type="entry name" value="CBM2_carb-bd_dom_sf"/>
</dbReference>
<dbReference type="InterPro" id="IPR016288">
    <property type="entry name" value="Beta_cellobiohydrolase"/>
</dbReference>
<dbReference type="SUPFAM" id="SSF49384">
    <property type="entry name" value="Carbohydrate-binding domain"/>
    <property type="match status" value="1"/>
</dbReference>
<dbReference type="Pfam" id="PF00553">
    <property type="entry name" value="CBM_2"/>
    <property type="match status" value="1"/>
</dbReference>
<keyword evidence="3 9" id="KW-0136">Cellulose degradation</keyword>
<proteinExistence type="inferred from homology"/>
<keyword evidence="7 9" id="KW-0624">Polysaccharide degradation</keyword>
<evidence type="ECO:0000256" key="2">
    <source>
        <dbReference type="ARBA" id="ARBA00022801"/>
    </source>
</evidence>
<evidence type="ECO:0000256" key="1">
    <source>
        <dbReference type="ARBA" id="ARBA00022729"/>
    </source>
</evidence>
<dbReference type="PROSITE" id="PS00655">
    <property type="entry name" value="GLYCOSYL_HYDROL_F6_1"/>
    <property type="match status" value="1"/>
</dbReference>
<dbReference type="GO" id="GO:0030247">
    <property type="term" value="F:polysaccharide binding"/>
    <property type="evidence" value="ECO:0007669"/>
    <property type="project" value="InterPro"/>
</dbReference>
<comment type="caution">
    <text evidence="11">The sequence shown here is derived from an EMBL/GenBank/DDBJ whole genome shotgun (WGS) entry which is preliminary data.</text>
</comment>
<accession>A0AAW8ETS7</accession>
<organism evidence="11 12">
    <name type="scientific">Microbacterium natoriense</name>
    <dbReference type="NCBI Taxonomy" id="284570"/>
    <lineage>
        <taxon>Bacteria</taxon>
        <taxon>Bacillati</taxon>
        <taxon>Actinomycetota</taxon>
        <taxon>Actinomycetes</taxon>
        <taxon>Micrococcales</taxon>
        <taxon>Microbacteriaceae</taxon>
        <taxon>Microbacterium</taxon>
    </lineage>
</organism>
<dbReference type="InterPro" id="IPR001919">
    <property type="entry name" value="CBD2"/>
</dbReference>
<evidence type="ECO:0000256" key="9">
    <source>
        <dbReference type="RuleBase" id="RU361186"/>
    </source>
</evidence>
<dbReference type="PRINTS" id="PR00733">
    <property type="entry name" value="GLHYDRLASE6"/>
</dbReference>
<evidence type="ECO:0000256" key="6">
    <source>
        <dbReference type="ARBA" id="ARBA00023295"/>
    </source>
</evidence>
<dbReference type="Proteomes" id="UP001244427">
    <property type="component" value="Unassembled WGS sequence"/>
</dbReference>
<dbReference type="SMART" id="SM00637">
    <property type="entry name" value="CBD_II"/>
    <property type="match status" value="1"/>
</dbReference>
<gene>
    <name evidence="11" type="ORF">QFZ53_000912</name>
</gene>
<keyword evidence="6 9" id="KW-0326">Glycosidase</keyword>
<dbReference type="Pfam" id="PF01341">
    <property type="entry name" value="Glyco_hydro_6"/>
    <property type="match status" value="1"/>
</dbReference>
<dbReference type="InterPro" id="IPR008965">
    <property type="entry name" value="CBM2/CBM3_carb-bd_dom_sf"/>
</dbReference>
<evidence type="ECO:0000256" key="7">
    <source>
        <dbReference type="ARBA" id="ARBA00023326"/>
    </source>
</evidence>
<evidence type="ECO:0000313" key="11">
    <source>
        <dbReference type="EMBL" id="MDQ0646716.1"/>
    </source>
</evidence>
<evidence type="ECO:0000256" key="8">
    <source>
        <dbReference type="PROSITE-ProRule" id="PRU10056"/>
    </source>
</evidence>
<keyword evidence="12" id="KW-1185">Reference proteome</keyword>
<keyword evidence="1 9" id="KW-0732">Signal</keyword>
<feature type="signal peptide" evidence="9">
    <location>
        <begin position="1"/>
        <end position="30"/>
    </location>
</feature>
<keyword evidence="4" id="KW-1015">Disulfide bond</keyword>
<dbReference type="GO" id="GO:0004553">
    <property type="term" value="F:hydrolase activity, hydrolyzing O-glycosyl compounds"/>
    <property type="evidence" value="ECO:0007669"/>
    <property type="project" value="InterPro"/>
</dbReference>
<keyword evidence="2 9" id="KW-0378">Hydrolase</keyword>
<dbReference type="SUPFAM" id="SSF51989">
    <property type="entry name" value="Glycosyl hydrolases family 6, cellulases"/>
    <property type="match status" value="1"/>
</dbReference>
<sequence length="537" mass="56366">MIHRRPRAGLMAVVALIGSAAVLAPSAAHASAAPVPAAEPDAIEGLELYVDPLSTTLESAQALTGQARADAQLLASIPSATWFTGGTPEEVHDAVDRVVSDASAEGTLPVLVAYNVPYRDCSLYSAGGAADTEAYNAWIDAFADAIGDRKAVVMIEPDGLGVIPHYTTLDGSLDSCRPAEADPATAAPARFAQLNHAVDAFAAHPGVRSYLDGTNAAWLNVGEVSSRLVSAGVERATGFFLNVSNYLYTANNTAYGTWISSCIAYATQVAEGAFGDCGNQYWNGGPANDWQGVTMSQYGEWASDASDPALSTAGLDSRYAEQLGSIEPSARFIVDTSRNGIGPWGYPANTYPQHEDWCNPPGRGAGARPTTTTGVPLADAFLWVKVPGESDGKCYRGTGGPLDPARGIEDPAAGQWFPEQARELVSFASPLIEPLSCDVTISTIQLGRVFMSTVSVTNATAQKIEPWSLTWRYDQGQKVVTALGGRFTQQGTEIAVSGTKRSPGLDTGETAGVVVVGKGEAAVPWQFRLNGRVCASR</sequence>
<evidence type="ECO:0000259" key="10">
    <source>
        <dbReference type="SMART" id="SM00637"/>
    </source>
</evidence>
<evidence type="ECO:0000256" key="5">
    <source>
        <dbReference type="ARBA" id="ARBA00023277"/>
    </source>
</evidence>
<feature type="chain" id="PRO_5043103178" description="Glucanase" evidence="9">
    <location>
        <begin position="31"/>
        <end position="537"/>
    </location>
</feature>
<dbReference type="Gene3D" id="2.60.40.290">
    <property type="match status" value="1"/>
</dbReference>
<keyword evidence="5 9" id="KW-0119">Carbohydrate metabolism</keyword>
<name>A0AAW8ETS7_9MICO</name>
<feature type="active site" evidence="8">
    <location>
        <position position="120"/>
    </location>
</feature>
<dbReference type="InterPro" id="IPR036434">
    <property type="entry name" value="Beta_cellobiohydrolase_sf"/>
</dbReference>
<evidence type="ECO:0000256" key="3">
    <source>
        <dbReference type="ARBA" id="ARBA00023001"/>
    </source>
</evidence>
<dbReference type="AlphaFoldDB" id="A0AAW8ETS7"/>
<protein>
    <recommendedName>
        <fullName evidence="9">Glucanase</fullName>
        <ecNumber evidence="9">3.2.1.-</ecNumber>
    </recommendedName>
</protein>
<comment type="similarity">
    <text evidence="9">Belongs to the glycosyl hydrolase family 6.</text>
</comment>
<evidence type="ECO:0000256" key="4">
    <source>
        <dbReference type="ARBA" id="ARBA00023157"/>
    </source>
</evidence>
<dbReference type="Gene3D" id="3.20.20.40">
    <property type="entry name" value="1, 4-beta cellobiohydrolase"/>
    <property type="match status" value="1"/>
</dbReference>
<dbReference type="EC" id="3.2.1.-" evidence="9"/>